<accession>A0A136IIM3</accession>
<evidence type="ECO:0000256" key="2">
    <source>
        <dbReference type="ARBA" id="ARBA00023043"/>
    </source>
</evidence>
<dbReference type="SUPFAM" id="SSF48403">
    <property type="entry name" value="Ankyrin repeat"/>
    <property type="match status" value="1"/>
</dbReference>
<dbReference type="EMBL" id="KQ964334">
    <property type="protein sequence ID" value="KXJ84772.1"/>
    <property type="molecule type" value="Genomic_DNA"/>
</dbReference>
<dbReference type="InterPro" id="IPR036770">
    <property type="entry name" value="Ankyrin_rpt-contain_sf"/>
</dbReference>
<proteinExistence type="predicted"/>
<keyword evidence="5" id="KW-1185">Reference proteome</keyword>
<keyword evidence="1" id="KW-0677">Repeat</keyword>
<evidence type="ECO:0000256" key="3">
    <source>
        <dbReference type="PROSITE-ProRule" id="PRU00023"/>
    </source>
</evidence>
<dbReference type="PROSITE" id="PS50297">
    <property type="entry name" value="ANK_REP_REGION"/>
    <property type="match status" value="1"/>
</dbReference>
<evidence type="ECO:0000256" key="1">
    <source>
        <dbReference type="ARBA" id="ARBA00022737"/>
    </source>
</evidence>
<dbReference type="OrthoDB" id="4761126at2759"/>
<dbReference type="Proteomes" id="UP000070501">
    <property type="component" value="Unassembled WGS sequence"/>
</dbReference>
<dbReference type="Pfam" id="PF12796">
    <property type="entry name" value="Ank_2"/>
    <property type="match status" value="1"/>
</dbReference>
<dbReference type="STRING" id="196109.A0A136IIM3"/>
<dbReference type="InParanoid" id="A0A136IIM3"/>
<organism evidence="4 5">
    <name type="scientific">Microdochium bolleyi</name>
    <dbReference type="NCBI Taxonomy" id="196109"/>
    <lineage>
        <taxon>Eukaryota</taxon>
        <taxon>Fungi</taxon>
        <taxon>Dikarya</taxon>
        <taxon>Ascomycota</taxon>
        <taxon>Pezizomycotina</taxon>
        <taxon>Sordariomycetes</taxon>
        <taxon>Xylariomycetidae</taxon>
        <taxon>Xylariales</taxon>
        <taxon>Microdochiaceae</taxon>
        <taxon>Microdochium</taxon>
    </lineage>
</organism>
<evidence type="ECO:0000313" key="5">
    <source>
        <dbReference type="Proteomes" id="UP000070501"/>
    </source>
</evidence>
<feature type="repeat" description="ANK" evidence="3">
    <location>
        <begin position="31"/>
        <end position="63"/>
    </location>
</feature>
<evidence type="ECO:0000313" key="4">
    <source>
        <dbReference type="EMBL" id="KXJ84772.1"/>
    </source>
</evidence>
<dbReference type="PROSITE" id="PS50088">
    <property type="entry name" value="ANK_REPEAT"/>
    <property type="match status" value="1"/>
</dbReference>
<sequence>MGSRAAESSSGTEIAHVLLQSGAQVDSQDHNGRTPLSYTVASQRVDNVRLLIKRGAAVLLKDHEGRSALDWARAGGYHKLVQILESSSSVSF</sequence>
<keyword evidence="2 3" id="KW-0040">ANK repeat</keyword>
<dbReference type="PANTHER" id="PTHR24171:SF9">
    <property type="entry name" value="ANKYRIN REPEAT DOMAIN-CONTAINING PROTEIN 39"/>
    <property type="match status" value="1"/>
</dbReference>
<reference evidence="5" key="1">
    <citation type="submission" date="2016-02" db="EMBL/GenBank/DDBJ databases">
        <title>Draft genome sequence of Microdochium bolleyi, a fungal endophyte of beachgrass.</title>
        <authorList>
            <consortium name="DOE Joint Genome Institute"/>
            <person name="David A.S."/>
            <person name="May G."/>
            <person name="Haridas S."/>
            <person name="Lim J."/>
            <person name="Wang M."/>
            <person name="Labutti K."/>
            <person name="Lipzen A."/>
            <person name="Barry K."/>
            <person name="Grigoriev I.V."/>
        </authorList>
    </citation>
    <scope>NUCLEOTIDE SEQUENCE [LARGE SCALE GENOMIC DNA]</scope>
    <source>
        <strain evidence="5">J235TASD1</strain>
    </source>
</reference>
<protein>
    <submittedName>
        <fullName evidence="4">Ankyrin repeat-containing domain protein</fullName>
    </submittedName>
</protein>
<dbReference type="AlphaFoldDB" id="A0A136IIM3"/>
<name>A0A136IIM3_9PEZI</name>
<dbReference type="PANTHER" id="PTHR24171">
    <property type="entry name" value="ANKYRIN REPEAT DOMAIN-CONTAINING PROTEIN 39-RELATED"/>
    <property type="match status" value="1"/>
</dbReference>
<gene>
    <name evidence="4" type="ORF">Micbo1qcDRAFT_227594</name>
</gene>
<dbReference type="InterPro" id="IPR002110">
    <property type="entry name" value="Ankyrin_rpt"/>
</dbReference>
<dbReference type="Gene3D" id="1.25.40.20">
    <property type="entry name" value="Ankyrin repeat-containing domain"/>
    <property type="match status" value="1"/>
</dbReference>